<keyword evidence="4 9" id="KW-0732">Signal</keyword>
<dbReference type="AlphaFoldDB" id="A0A1B1E134"/>
<accession>A0A1B1E134</accession>
<dbReference type="Gene3D" id="2.60.40.2860">
    <property type="match status" value="2"/>
</dbReference>
<proteinExistence type="predicted"/>
<dbReference type="KEGG" id="pcot:PCOAH_00030970"/>
<feature type="domain" description="6-Cys" evidence="10">
    <location>
        <begin position="18"/>
        <end position="147"/>
    </location>
</feature>
<feature type="compositionally biased region" description="Polar residues" evidence="8">
    <location>
        <begin position="305"/>
        <end position="336"/>
    </location>
</feature>
<name>A0A1B1E134_9APIC</name>
<evidence type="ECO:0000256" key="5">
    <source>
        <dbReference type="ARBA" id="ARBA00023136"/>
    </source>
</evidence>
<dbReference type="EMBL" id="CP016248">
    <property type="protein sequence ID" value="ANQ08738.1"/>
    <property type="molecule type" value="Genomic_DNA"/>
</dbReference>
<dbReference type="OrthoDB" id="380997at2759"/>
<organism evidence="11 12">
    <name type="scientific">Plasmodium coatneyi</name>
    <dbReference type="NCBI Taxonomy" id="208452"/>
    <lineage>
        <taxon>Eukaryota</taxon>
        <taxon>Sar</taxon>
        <taxon>Alveolata</taxon>
        <taxon>Apicomplexa</taxon>
        <taxon>Aconoidasida</taxon>
        <taxon>Haemosporida</taxon>
        <taxon>Plasmodiidae</taxon>
        <taxon>Plasmodium</taxon>
    </lineage>
</organism>
<evidence type="ECO:0000256" key="7">
    <source>
        <dbReference type="ARBA" id="ARBA00023180"/>
    </source>
</evidence>
<sequence length="396" mass="45200">MGIARAMVLATALLTWLQVSLCKHHVDLSSSGKSTFLLNVVPGDTVVYTCPYSFNKDMRHICARERDFFDRKLFCFEHVIINRSVFQLRDYVRGAYNIVSKYVNNVYTAEFTVPPVVLMNRHFECYCYMDDGGRVQKKTLKVHISKGIVRKTPGCDFNDEYRENTAITTFNKMNRKIAKACDSYPRGGDTITLLCPVNYTVQPDGCFNQVYVKKDDVQNNKNLLEERFNISRKFEQDKYKVVGIETLFGKKLDSVGDEITRFAKIPVTNDEIIFTCTCKENNGSDILMMNVYINESYDKFVEPNQGKSAQSNQGNPVQSNQGNPVQSNQWNPVHSNQDKSAQFNYERWVNHNNGQVEYSRHKFSSTNVSQTEVRGAASSSFFAHMLLCALSLLLLG</sequence>
<evidence type="ECO:0000256" key="1">
    <source>
        <dbReference type="ARBA" id="ARBA00004236"/>
    </source>
</evidence>
<comment type="subcellular location">
    <subcellularLocation>
        <location evidence="1">Cell membrane</location>
    </subcellularLocation>
    <subcellularLocation>
        <location evidence="2">Cell surface</location>
    </subcellularLocation>
</comment>
<keyword evidence="6" id="KW-1015">Disulfide bond</keyword>
<evidence type="ECO:0000256" key="9">
    <source>
        <dbReference type="SAM" id="SignalP"/>
    </source>
</evidence>
<evidence type="ECO:0000256" key="8">
    <source>
        <dbReference type="SAM" id="MobiDB-lite"/>
    </source>
</evidence>
<dbReference type="VEuPathDB" id="PlasmoDB:PCOAH_00030970"/>
<dbReference type="Proteomes" id="UP000092716">
    <property type="component" value="Chromosome 10"/>
</dbReference>
<feature type="region of interest" description="Disordered" evidence="8">
    <location>
        <begin position="303"/>
        <end position="336"/>
    </location>
</feature>
<evidence type="ECO:0000256" key="3">
    <source>
        <dbReference type="ARBA" id="ARBA00022475"/>
    </source>
</evidence>
<dbReference type="GO" id="GO:0005886">
    <property type="term" value="C:plasma membrane"/>
    <property type="evidence" value="ECO:0007669"/>
    <property type="project" value="UniProtKB-SubCell"/>
</dbReference>
<evidence type="ECO:0000256" key="2">
    <source>
        <dbReference type="ARBA" id="ARBA00004241"/>
    </source>
</evidence>
<dbReference type="Pfam" id="PF07422">
    <property type="entry name" value="s48_45"/>
    <property type="match status" value="1"/>
</dbReference>
<keyword evidence="12" id="KW-1185">Reference proteome</keyword>
<keyword evidence="5" id="KW-0472">Membrane</keyword>
<dbReference type="PROSITE" id="PS51701">
    <property type="entry name" value="6_CYS"/>
    <property type="match status" value="2"/>
</dbReference>
<dbReference type="InterPro" id="IPR010884">
    <property type="entry name" value="6_CYS_dom"/>
</dbReference>
<dbReference type="GO" id="GO:0009986">
    <property type="term" value="C:cell surface"/>
    <property type="evidence" value="ECO:0007669"/>
    <property type="project" value="UniProtKB-SubCell"/>
</dbReference>
<feature type="signal peptide" evidence="9">
    <location>
        <begin position="1"/>
        <end position="22"/>
    </location>
</feature>
<dbReference type="InterPro" id="IPR038160">
    <property type="entry name" value="6_CYS_dom_sf"/>
</dbReference>
<evidence type="ECO:0000256" key="6">
    <source>
        <dbReference type="ARBA" id="ARBA00023157"/>
    </source>
</evidence>
<evidence type="ECO:0000256" key="4">
    <source>
        <dbReference type="ARBA" id="ARBA00022729"/>
    </source>
</evidence>
<keyword evidence="7" id="KW-0325">Glycoprotein</keyword>
<dbReference type="RefSeq" id="XP_019915433.1">
    <property type="nucleotide sequence ID" value="XM_020059897.1"/>
</dbReference>
<keyword evidence="3" id="KW-1003">Cell membrane</keyword>
<dbReference type="SMART" id="SM00970">
    <property type="entry name" value="s48_45"/>
    <property type="match status" value="1"/>
</dbReference>
<evidence type="ECO:0000313" key="12">
    <source>
        <dbReference type="Proteomes" id="UP000092716"/>
    </source>
</evidence>
<protein>
    <submittedName>
        <fullName evidence="11">S48/45-like protein</fullName>
    </submittedName>
</protein>
<evidence type="ECO:0000313" key="11">
    <source>
        <dbReference type="EMBL" id="ANQ08738.1"/>
    </source>
</evidence>
<feature type="chain" id="PRO_5008521481" evidence="9">
    <location>
        <begin position="23"/>
        <end position="396"/>
    </location>
</feature>
<feature type="domain" description="6-Cys" evidence="10">
    <location>
        <begin position="151"/>
        <end position="296"/>
    </location>
</feature>
<evidence type="ECO:0000259" key="10">
    <source>
        <dbReference type="PROSITE" id="PS51701"/>
    </source>
</evidence>
<dbReference type="GeneID" id="30909828"/>
<reference evidence="12" key="1">
    <citation type="submission" date="2016-06" db="EMBL/GenBank/DDBJ databases">
        <title>First high quality genome sequence of Plasmodium coatneyi using continuous long reads from single molecule, real-time sequencing.</title>
        <authorList>
            <person name="Chien J.-T."/>
            <person name="Pakala S.B."/>
            <person name="Geraldo J.A."/>
            <person name="Lapp S.A."/>
            <person name="Barnwell J.W."/>
            <person name="Kissinger J.C."/>
            <person name="Galinski M.R."/>
            <person name="Humphrey J.C."/>
        </authorList>
    </citation>
    <scope>NUCLEOTIDE SEQUENCE [LARGE SCALE GENOMIC DNA]</scope>
    <source>
        <strain evidence="12">Hackeri</strain>
    </source>
</reference>
<gene>
    <name evidence="11" type="ORF">PCOAH_00030970</name>
</gene>